<accession>A0A3B0UDA4</accession>
<evidence type="ECO:0000256" key="5">
    <source>
        <dbReference type="ARBA" id="ARBA00022777"/>
    </source>
</evidence>
<dbReference type="EC" id="2.7.13.3" evidence="2"/>
<evidence type="ECO:0000256" key="2">
    <source>
        <dbReference type="ARBA" id="ARBA00012438"/>
    </source>
</evidence>
<evidence type="ECO:0000256" key="1">
    <source>
        <dbReference type="ARBA" id="ARBA00000085"/>
    </source>
</evidence>
<reference evidence="8" key="1">
    <citation type="submission" date="2018-06" db="EMBL/GenBank/DDBJ databases">
        <authorList>
            <person name="Zhirakovskaya E."/>
        </authorList>
    </citation>
    <scope>NUCLEOTIDE SEQUENCE</scope>
</reference>
<evidence type="ECO:0000259" key="7">
    <source>
        <dbReference type="PROSITE" id="PS50113"/>
    </source>
</evidence>
<keyword evidence="3" id="KW-0597">Phosphoprotein</keyword>
<dbReference type="CDD" id="cd00130">
    <property type="entry name" value="PAS"/>
    <property type="match status" value="1"/>
</dbReference>
<name>A0A3B0UDA4_9ZZZZ</name>
<dbReference type="PANTHER" id="PTHR43304:SF1">
    <property type="entry name" value="PAC DOMAIN-CONTAINING PROTEIN"/>
    <property type="match status" value="1"/>
</dbReference>
<feature type="domain" description="PAC" evidence="7">
    <location>
        <begin position="90"/>
        <end position="142"/>
    </location>
</feature>
<evidence type="ECO:0000259" key="6">
    <source>
        <dbReference type="PROSITE" id="PS50112"/>
    </source>
</evidence>
<dbReference type="SMART" id="SM00091">
    <property type="entry name" value="PAS"/>
    <property type="match status" value="2"/>
</dbReference>
<dbReference type="PROSITE" id="PS50112">
    <property type="entry name" value="PAS"/>
    <property type="match status" value="1"/>
</dbReference>
<protein>
    <recommendedName>
        <fullName evidence="2">histidine kinase</fullName>
        <ecNumber evidence="2">2.7.13.3</ecNumber>
    </recommendedName>
</protein>
<dbReference type="NCBIfam" id="TIGR00229">
    <property type="entry name" value="sensory_box"/>
    <property type="match status" value="2"/>
</dbReference>
<feature type="domain" description="PAC" evidence="7">
    <location>
        <begin position="219"/>
        <end position="272"/>
    </location>
</feature>
<dbReference type="PROSITE" id="PS50113">
    <property type="entry name" value="PAC"/>
    <property type="match status" value="2"/>
</dbReference>
<dbReference type="InterPro" id="IPR035965">
    <property type="entry name" value="PAS-like_dom_sf"/>
</dbReference>
<dbReference type="InterPro" id="IPR000700">
    <property type="entry name" value="PAS-assoc_C"/>
</dbReference>
<dbReference type="InterPro" id="IPR052162">
    <property type="entry name" value="Sensor_kinase/Photoreceptor"/>
</dbReference>
<dbReference type="Pfam" id="PF08447">
    <property type="entry name" value="PAS_3"/>
    <property type="match status" value="1"/>
</dbReference>
<dbReference type="PANTHER" id="PTHR43304">
    <property type="entry name" value="PHYTOCHROME-LIKE PROTEIN CPH1"/>
    <property type="match status" value="1"/>
</dbReference>
<dbReference type="AlphaFoldDB" id="A0A3B0UDA4"/>
<gene>
    <name evidence="8" type="ORF">MNBD_BACTEROID07-997</name>
</gene>
<dbReference type="Gene3D" id="3.30.450.20">
    <property type="entry name" value="PAS domain"/>
    <property type="match status" value="2"/>
</dbReference>
<evidence type="ECO:0000256" key="4">
    <source>
        <dbReference type="ARBA" id="ARBA00022679"/>
    </source>
</evidence>
<dbReference type="EMBL" id="UOET01000247">
    <property type="protein sequence ID" value="VAW28498.1"/>
    <property type="molecule type" value="Genomic_DNA"/>
</dbReference>
<feature type="non-terminal residue" evidence="8">
    <location>
        <position position="286"/>
    </location>
</feature>
<comment type="catalytic activity">
    <reaction evidence="1">
        <text>ATP + protein L-histidine = ADP + protein N-phospho-L-histidine.</text>
        <dbReference type="EC" id="2.7.13.3"/>
    </reaction>
</comment>
<proteinExistence type="predicted"/>
<keyword evidence="5" id="KW-0418">Kinase</keyword>
<organism evidence="8">
    <name type="scientific">hydrothermal vent metagenome</name>
    <dbReference type="NCBI Taxonomy" id="652676"/>
    <lineage>
        <taxon>unclassified sequences</taxon>
        <taxon>metagenomes</taxon>
        <taxon>ecological metagenomes</taxon>
    </lineage>
</organism>
<evidence type="ECO:0000256" key="3">
    <source>
        <dbReference type="ARBA" id="ARBA00022553"/>
    </source>
</evidence>
<dbReference type="SUPFAM" id="SSF55785">
    <property type="entry name" value="PYP-like sensor domain (PAS domain)"/>
    <property type="match status" value="2"/>
</dbReference>
<dbReference type="InterPro" id="IPR000014">
    <property type="entry name" value="PAS"/>
</dbReference>
<dbReference type="SMART" id="SM00086">
    <property type="entry name" value="PAC"/>
    <property type="match status" value="1"/>
</dbReference>
<feature type="domain" description="PAS" evidence="6">
    <location>
        <begin position="143"/>
        <end position="215"/>
    </location>
</feature>
<sequence>MKNKLEKLQRRISEQEQFEAHILAMINNHEEFFWSVDNDYNFVITNDFFVKTFFNTYHINIKPGMNSLEILSPELLRFWKPKYDAALKGENVKFEFSETIAGVRHYYEVALAPVYSGNIIKGVSALSRDITKRRQAEENLLKTKDRLSKIILAANDGNWDWDLVSNEVIFDDRYFEMAGYTAGEFPNRLEEFQSRVHPDDIDSVMDMAQKYLDGKINHYKTEFRFKKKNGEWLWVYARGLIVERDENGMPLRFVGTHTDITERKKTEEALKDSMELFRTTLYSIGD</sequence>
<evidence type="ECO:0000313" key="8">
    <source>
        <dbReference type="EMBL" id="VAW28498.1"/>
    </source>
</evidence>
<keyword evidence="4" id="KW-0808">Transferase</keyword>
<dbReference type="InterPro" id="IPR013655">
    <property type="entry name" value="PAS_fold_3"/>
</dbReference>
<dbReference type="InterPro" id="IPR001610">
    <property type="entry name" value="PAC"/>
</dbReference>
<dbReference type="GO" id="GO:0004673">
    <property type="term" value="F:protein histidine kinase activity"/>
    <property type="evidence" value="ECO:0007669"/>
    <property type="project" value="UniProtKB-EC"/>
</dbReference>